<dbReference type="AlphaFoldDB" id="A0A1E1K6B1"/>
<evidence type="ECO:0000313" key="2">
    <source>
        <dbReference type="EMBL" id="CZS93605.1"/>
    </source>
</evidence>
<evidence type="ECO:0000256" key="1">
    <source>
        <dbReference type="SAM" id="MobiDB-lite"/>
    </source>
</evidence>
<feature type="region of interest" description="Disordered" evidence="1">
    <location>
        <begin position="144"/>
        <end position="170"/>
    </location>
</feature>
<dbReference type="Proteomes" id="UP000178912">
    <property type="component" value="Unassembled WGS sequence"/>
</dbReference>
<accession>A0A1E1K6B1</accession>
<proteinExistence type="predicted"/>
<keyword evidence="3" id="KW-1185">Reference proteome</keyword>
<organism evidence="2 3">
    <name type="scientific">Rhynchosporium agropyri</name>
    <dbReference type="NCBI Taxonomy" id="914238"/>
    <lineage>
        <taxon>Eukaryota</taxon>
        <taxon>Fungi</taxon>
        <taxon>Dikarya</taxon>
        <taxon>Ascomycota</taxon>
        <taxon>Pezizomycotina</taxon>
        <taxon>Leotiomycetes</taxon>
        <taxon>Helotiales</taxon>
        <taxon>Ploettnerulaceae</taxon>
        <taxon>Rhynchosporium</taxon>
    </lineage>
</organism>
<dbReference type="EMBL" id="FJUX01000016">
    <property type="protein sequence ID" value="CZS93605.1"/>
    <property type="molecule type" value="Genomic_DNA"/>
</dbReference>
<feature type="region of interest" description="Disordered" evidence="1">
    <location>
        <begin position="84"/>
        <end position="109"/>
    </location>
</feature>
<name>A0A1E1K6B1_9HELO</name>
<dbReference type="OrthoDB" id="5424462at2759"/>
<dbReference type="InterPro" id="IPR022024">
    <property type="entry name" value="DUF3602"/>
</dbReference>
<feature type="compositionally biased region" description="Polar residues" evidence="1">
    <location>
        <begin position="1"/>
        <end position="22"/>
    </location>
</feature>
<feature type="region of interest" description="Disordered" evidence="1">
    <location>
        <begin position="1"/>
        <end position="31"/>
    </location>
</feature>
<dbReference type="Pfam" id="PF12223">
    <property type="entry name" value="DUF3602"/>
    <property type="match status" value="1"/>
</dbReference>
<gene>
    <name evidence="2" type="ORF">RAG0_03800</name>
</gene>
<evidence type="ECO:0000313" key="3">
    <source>
        <dbReference type="Proteomes" id="UP000178912"/>
    </source>
</evidence>
<sequence length="170" mass="17765">MSQTITDTTTLLASSRPYTRSSIGGAGNTHKITCSSRAPSIPRIISRLSGTFLTGIGGAGNSRSYSERASISFEDALSHNSMHKQSVAGSYHHGMGGVGNRSKPSADAGSLALSSVESNFLISAMSRQSGADRVKGRVVSFFGSSSKRSSMVDEKDDESVSGYDSCGKQN</sequence>
<protein>
    <submittedName>
        <fullName evidence="2">Uncharacterized protein</fullName>
    </submittedName>
</protein>
<reference evidence="3" key="1">
    <citation type="submission" date="2016-03" db="EMBL/GenBank/DDBJ databases">
        <authorList>
            <person name="Guldener U."/>
        </authorList>
    </citation>
    <scope>NUCLEOTIDE SEQUENCE [LARGE SCALE GENOMIC DNA]</scope>
    <source>
        <strain evidence="3">04CH-RAC-A.6.1</strain>
    </source>
</reference>